<name>A0A2S5B8R1_9BASI</name>
<evidence type="ECO:0000313" key="2">
    <source>
        <dbReference type="Proteomes" id="UP000237144"/>
    </source>
</evidence>
<evidence type="ECO:0000313" key="1">
    <source>
        <dbReference type="EMBL" id="POY73164.1"/>
    </source>
</evidence>
<comment type="caution">
    <text evidence="1">The sequence shown here is derived from an EMBL/GenBank/DDBJ whole genome shotgun (WGS) entry which is preliminary data.</text>
</comment>
<dbReference type="Proteomes" id="UP000237144">
    <property type="component" value="Unassembled WGS sequence"/>
</dbReference>
<dbReference type="AlphaFoldDB" id="A0A2S5B8R1"/>
<accession>A0A2S5B8R1</accession>
<protein>
    <submittedName>
        <fullName evidence="1">Uncharacterized protein</fullName>
    </submittedName>
</protein>
<dbReference type="EMBL" id="PJQD01000039">
    <property type="protein sequence ID" value="POY73164.1"/>
    <property type="molecule type" value="Genomic_DNA"/>
</dbReference>
<keyword evidence="2" id="KW-1185">Reference proteome</keyword>
<gene>
    <name evidence="1" type="ORF">BMF94_3794</name>
</gene>
<proteinExistence type="predicted"/>
<sequence>MAAARRGDEKFPAPPAAFHNYLHLFAMSLAHGVPSRFFPASRQA</sequence>
<reference evidence="1 2" key="1">
    <citation type="journal article" date="2018" name="Front. Microbiol.">
        <title>Prospects for Fungal Bioremediation of Acidic Radioactive Waste Sites: Characterization and Genome Sequence of Rhodotorula taiwanensis MD1149.</title>
        <authorList>
            <person name="Tkavc R."/>
            <person name="Matrosova V.Y."/>
            <person name="Grichenko O.E."/>
            <person name="Gostincar C."/>
            <person name="Volpe R.P."/>
            <person name="Klimenkova P."/>
            <person name="Gaidamakova E.K."/>
            <person name="Zhou C.E."/>
            <person name="Stewart B.J."/>
            <person name="Lyman M.G."/>
            <person name="Malfatti S.A."/>
            <person name="Rubinfeld B."/>
            <person name="Courtot M."/>
            <person name="Singh J."/>
            <person name="Dalgard C.L."/>
            <person name="Hamilton T."/>
            <person name="Frey K.G."/>
            <person name="Gunde-Cimerman N."/>
            <person name="Dugan L."/>
            <person name="Daly M.J."/>
        </authorList>
    </citation>
    <scope>NUCLEOTIDE SEQUENCE [LARGE SCALE GENOMIC DNA]</scope>
    <source>
        <strain evidence="1 2">MD1149</strain>
    </source>
</reference>
<organism evidence="1 2">
    <name type="scientific">Rhodotorula taiwanensis</name>
    <dbReference type="NCBI Taxonomy" id="741276"/>
    <lineage>
        <taxon>Eukaryota</taxon>
        <taxon>Fungi</taxon>
        <taxon>Dikarya</taxon>
        <taxon>Basidiomycota</taxon>
        <taxon>Pucciniomycotina</taxon>
        <taxon>Microbotryomycetes</taxon>
        <taxon>Sporidiobolales</taxon>
        <taxon>Sporidiobolaceae</taxon>
        <taxon>Rhodotorula</taxon>
    </lineage>
</organism>